<feature type="compositionally biased region" description="Basic residues" evidence="1">
    <location>
        <begin position="143"/>
        <end position="157"/>
    </location>
</feature>
<keyword evidence="2" id="KW-1185">Reference proteome</keyword>
<accession>A0ABM4AYK2</accession>
<protein>
    <submittedName>
        <fullName evidence="3">Uncharacterized protein LOC113404095</fullName>
    </submittedName>
</protein>
<sequence>MVEIPDKRHRSSSSLAGILEGVRSEKKLDVRASIPEVDDQFALAEARCDSLQEKIDLVKGLKRKKKLKKRSMTTITEPVSTMTNIPLITFRSRPKKKVSQQPENLRRLETTVKANPTTKTTRGYVDPAVIEQQQMLNRVHANRLPHQQQHRPSKVKSNRGAENMAQSRMLLRRPPADGDSEQESVPPELCGEDESSDDKSFNEQNTFYSQKRDNHSRPQSKQSKGKRHNIVKPPGSQTGTKVSESERGQVVELFKNNEARSPRQLNINIAKEMNRIKDNAVLYKQEAPIGQMENVPPTYLKKPKGNKNVKYRNRHYELPTVSSKMKRVVLHCYNDNLAHAAIPFVVSKSSAPSHNVGVNLQQILNGLRVQQPISKIPLTIAHHMGLRHVPTTGTKSAMTSPTLQSSEMNVIKLGQRLLHLPSFKTMSYCRLLSLYRAGNSLVSRFLCANGRPHYFYTSMCDLTTNPDEIASAQSKRRSRSQGEKKNLMEYVALFREYEQVEKRLNENYDPDLEKHKDSLENKLTEREKYIRKIVRDTGYDMNVEDFRATIANEDYQHLKFDLMSTQTQQ</sequence>
<feature type="region of interest" description="Disordered" evidence="1">
    <location>
        <begin position="143"/>
        <end position="247"/>
    </location>
</feature>
<proteinExistence type="predicted"/>
<name>A0ABM4AYK2_VANTA</name>
<gene>
    <name evidence="3" type="primary">LOC113404095</name>
</gene>
<evidence type="ECO:0000313" key="2">
    <source>
        <dbReference type="Proteomes" id="UP001652626"/>
    </source>
</evidence>
<organism evidence="2 3">
    <name type="scientific">Vanessa tameamea</name>
    <name type="common">Kamehameha butterfly</name>
    <dbReference type="NCBI Taxonomy" id="334116"/>
    <lineage>
        <taxon>Eukaryota</taxon>
        <taxon>Metazoa</taxon>
        <taxon>Ecdysozoa</taxon>
        <taxon>Arthropoda</taxon>
        <taxon>Hexapoda</taxon>
        <taxon>Insecta</taxon>
        <taxon>Pterygota</taxon>
        <taxon>Neoptera</taxon>
        <taxon>Endopterygota</taxon>
        <taxon>Lepidoptera</taxon>
        <taxon>Glossata</taxon>
        <taxon>Ditrysia</taxon>
        <taxon>Papilionoidea</taxon>
        <taxon>Nymphalidae</taxon>
        <taxon>Nymphalinae</taxon>
        <taxon>Vanessa</taxon>
    </lineage>
</organism>
<reference evidence="3" key="1">
    <citation type="submission" date="2025-08" db="UniProtKB">
        <authorList>
            <consortium name="RefSeq"/>
        </authorList>
    </citation>
    <scope>IDENTIFICATION</scope>
    <source>
        <tissue evidence="3">Whole body</tissue>
    </source>
</reference>
<evidence type="ECO:0000256" key="1">
    <source>
        <dbReference type="SAM" id="MobiDB-lite"/>
    </source>
</evidence>
<dbReference type="RefSeq" id="XP_064076375.1">
    <property type="nucleotide sequence ID" value="XM_064220305.1"/>
</dbReference>
<evidence type="ECO:0000313" key="3">
    <source>
        <dbReference type="RefSeq" id="XP_064076375.1"/>
    </source>
</evidence>
<dbReference type="GeneID" id="113404095"/>
<dbReference type="Proteomes" id="UP001652626">
    <property type="component" value="Chromosome Z"/>
</dbReference>